<dbReference type="Pfam" id="PF01037">
    <property type="entry name" value="AsnC_trans_reg"/>
    <property type="match status" value="1"/>
</dbReference>
<proteinExistence type="predicted"/>
<keyword evidence="1" id="KW-0805">Transcription regulation</keyword>
<sequence>MGSVQCRLSGCATVGRAGGQPDHLPVGRRRRPGGNVTSSHHTLDDLDRRLLALFAARPRLGVLEASRQLKVARGTVQARLDRLTAAGVITGWGPEISPEALGYGVTAFVSLEIDQALRQRITAHLERIPQVLECWTVTGNGDLWCRLVARSNADLQDVINVLVADPGILRTSTVIGLSTEIAMRTQPLVQHREPRR</sequence>
<comment type="caution">
    <text evidence="6">The sequence shown here is derived from an EMBL/GenBank/DDBJ whole genome shotgun (WGS) entry which is preliminary data.</text>
</comment>
<dbReference type="SUPFAM" id="SSF46785">
    <property type="entry name" value="Winged helix' DNA-binding domain"/>
    <property type="match status" value="1"/>
</dbReference>
<evidence type="ECO:0000256" key="4">
    <source>
        <dbReference type="SAM" id="MobiDB-lite"/>
    </source>
</evidence>
<dbReference type="InterPro" id="IPR000485">
    <property type="entry name" value="AsnC-type_HTH_dom"/>
</dbReference>
<keyword evidence="3" id="KW-0804">Transcription</keyword>
<evidence type="ECO:0000313" key="7">
    <source>
        <dbReference type="Proteomes" id="UP000252770"/>
    </source>
</evidence>
<evidence type="ECO:0000256" key="3">
    <source>
        <dbReference type="ARBA" id="ARBA00023163"/>
    </source>
</evidence>
<dbReference type="PRINTS" id="PR00033">
    <property type="entry name" value="HTHASNC"/>
</dbReference>
<dbReference type="EMBL" id="QOUI01000002">
    <property type="protein sequence ID" value="RCK70711.1"/>
    <property type="molecule type" value="Genomic_DNA"/>
</dbReference>
<dbReference type="AlphaFoldDB" id="A0A367Z0H9"/>
<protein>
    <submittedName>
        <fullName evidence="6">Lrp/AsnC family transcriptional regulator</fullName>
    </submittedName>
</protein>
<dbReference type="SMART" id="SM00344">
    <property type="entry name" value="HTH_ASNC"/>
    <property type="match status" value="1"/>
</dbReference>
<dbReference type="InterPro" id="IPR019887">
    <property type="entry name" value="Tscrpt_reg_AsnC/Lrp_C"/>
</dbReference>
<dbReference type="GO" id="GO:0043565">
    <property type="term" value="F:sequence-specific DNA binding"/>
    <property type="evidence" value="ECO:0007669"/>
    <property type="project" value="InterPro"/>
</dbReference>
<dbReference type="SUPFAM" id="SSF54909">
    <property type="entry name" value="Dimeric alpha+beta barrel"/>
    <property type="match status" value="1"/>
</dbReference>
<evidence type="ECO:0000256" key="1">
    <source>
        <dbReference type="ARBA" id="ARBA00023015"/>
    </source>
</evidence>
<dbReference type="InterPro" id="IPR036388">
    <property type="entry name" value="WH-like_DNA-bd_sf"/>
</dbReference>
<dbReference type="GO" id="GO:0043200">
    <property type="term" value="P:response to amino acid"/>
    <property type="evidence" value="ECO:0007669"/>
    <property type="project" value="TreeGrafter"/>
</dbReference>
<dbReference type="Proteomes" id="UP000252770">
    <property type="component" value="Unassembled WGS sequence"/>
</dbReference>
<evidence type="ECO:0000313" key="6">
    <source>
        <dbReference type="EMBL" id="RCK70711.1"/>
    </source>
</evidence>
<dbReference type="PANTHER" id="PTHR30154">
    <property type="entry name" value="LEUCINE-RESPONSIVE REGULATORY PROTEIN"/>
    <property type="match status" value="1"/>
</dbReference>
<evidence type="ECO:0000256" key="2">
    <source>
        <dbReference type="ARBA" id="ARBA00023125"/>
    </source>
</evidence>
<accession>A0A367Z0H9</accession>
<organism evidence="6 7">
    <name type="scientific">Desertihabitans brevis</name>
    <dbReference type="NCBI Taxonomy" id="2268447"/>
    <lineage>
        <taxon>Bacteria</taxon>
        <taxon>Bacillati</taxon>
        <taxon>Actinomycetota</taxon>
        <taxon>Actinomycetes</taxon>
        <taxon>Propionibacteriales</taxon>
        <taxon>Propionibacteriaceae</taxon>
        <taxon>Desertihabitans</taxon>
    </lineage>
</organism>
<dbReference type="InterPro" id="IPR011008">
    <property type="entry name" value="Dimeric_a/b-barrel"/>
</dbReference>
<dbReference type="Pfam" id="PF13412">
    <property type="entry name" value="HTH_24"/>
    <property type="match status" value="1"/>
</dbReference>
<dbReference type="PANTHER" id="PTHR30154:SF34">
    <property type="entry name" value="TRANSCRIPTIONAL REGULATOR AZLB"/>
    <property type="match status" value="1"/>
</dbReference>
<dbReference type="Gene3D" id="3.30.70.920">
    <property type="match status" value="1"/>
</dbReference>
<feature type="region of interest" description="Disordered" evidence="4">
    <location>
        <begin position="17"/>
        <end position="41"/>
    </location>
</feature>
<dbReference type="InterPro" id="IPR019888">
    <property type="entry name" value="Tscrpt_reg_AsnC-like"/>
</dbReference>
<keyword evidence="2" id="KW-0238">DNA-binding</keyword>
<dbReference type="GO" id="GO:0005829">
    <property type="term" value="C:cytosol"/>
    <property type="evidence" value="ECO:0007669"/>
    <property type="project" value="TreeGrafter"/>
</dbReference>
<gene>
    <name evidence="6" type="ORF">DT076_04710</name>
</gene>
<feature type="domain" description="HTH asnC-type" evidence="5">
    <location>
        <begin position="43"/>
        <end position="104"/>
    </location>
</feature>
<name>A0A367Z0H9_9ACTN</name>
<reference evidence="6 7" key="1">
    <citation type="submission" date="2018-07" db="EMBL/GenBank/DDBJ databases">
        <title>Desertimonas flava gen. nov. sp. nov.</title>
        <authorList>
            <person name="Liu S."/>
        </authorList>
    </citation>
    <scope>NUCLEOTIDE SEQUENCE [LARGE SCALE GENOMIC DNA]</scope>
    <source>
        <strain evidence="6 7">16Sb5-5</strain>
    </source>
</reference>
<dbReference type="Gene3D" id="1.10.10.10">
    <property type="entry name" value="Winged helix-like DNA-binding domain superfamily/Winged helix DNA-binding domain"/>
    <property type="match status" value="1"/>
</dbReference>
<dbReference type="InterPro" id="IPR036390">
    <property type="entry name" value="WH_DNA-bd_sf"/>
</dbReference>
<dbReference type="PROSITE" id="PS50956">
    <property type="entry name" value="HTH_ASNC_2"/>
    <property type="match status" value="1"/>
</dbReference>
<keyword evidence="7" id="KW-1185">Reference proteome</keyword>
<evidence type="ECO:0000259" key="5">
    <source>
        <dbReference type="PROSITE" id="PS50956"/>
    </source>
</evidence>